<dbReference type="EMBL" id="VFSV01000014">
    <property type="protein sequence ID" value="TRD20637.1"/>
    <property type="molecule type" value="Genomic_DNA"/>
</dbReference>
<dbReference type="PANTHER" id="PTHR11592:SF44">
    <property type="entry name" value="GLUTATHIONE PEROXIDASE"/>
    <property type="match status" value="1"/>
</dbReference>
<keyword evidence="3 5" id="KW-0560">Oxidoreductase</keyword>
<dbReference type="Proteomes" id="UP000318590">
    <property type="component" value="Unassembled WGS sequence"/>
</dbReference>
<organism evidence="6 7">
    <name type="scientific">Palleronia caenipelagi</name>
    <dbReference type="NCBI Taxonomy" id="2489174"/>
    <lineage>
        <taxon>Bacteria</taxon>
        <taxon>Pseudomonadati</taxon>
        <taxon>Pseudomonadota</taxon>
        <taxon>Alphaproteobacteria</taxon>
        <taxon>Rhodobacterales</taxon>
        <taxon>Roseobacteraceae</taxon>
        <taxon>Palleronia</taxon>
    </lineage>
</organism>
<protein>
    <recommendedName>
        <fullName evidence="5">Glutathione peroxidase</fullName>
    </recommendedName>
</protein>
<dbReference type="GO" id="GO:0004601">
    <property type="term" value="F:peroxidase activity"/>
    <property type="evidence" value="ECO:0007669"/>
    <property type="project" value="UniProtKB-KW"/>
</dbReference>
<dbReference type="GO" id="GO:0034599">
    <property type="term" value="P:cellular response to oxidative stress"/>
    <property type="evidence" value="ECO:0007669"/>
    <property type="project" value="TreeGrafter"/>
</dbReference>
<dbReference type="RefSeq" id="WP_142834692.1">
    <property type="nucleotide sequence ID" value="NZ_VFSV01000014.1"/>
</dbReference>
<dbReference type="Gene3D" id="3.40.30.10">
    <property type="entry name" value="Glutaredoxin"/>
    <property type="match status" value="1"/>
</dbReference>
<feature type="active site" evidence="4">
    <location>
        <position position="36"/>
    </location>
</feature>
<dbReference type="InterPro" id="IPR036249">
    <property type="entry name" value="Thioredoxin-like_sf"/>
</dbReference>
<evidence type="ECO:0000256" key="4">
    <source>
        <dbReference type="PIRSR" id="PIRSR000303-1"/>
    </source>
</evidence>
<keyword evidence="7" id="KW-1185">Reference proteome</keyword>
<dbReference type="PRINTS" id="PR01011">
    <property type="entry name" value="GLUTPROXDASE"/>
</dbReference>
<gene>
    <name evidence="6" type="ORF">FEV53_10090</name>
</gene>
<dbReference type="Pfam" id="PF00255">
    <property type="entry name" value="GSHPx"/>
    <property type="match status" value="1"/>
</dbReference>
<keyword evidence="2 5" id="KW-0575">Peroxidase</keyword>
<evidence type="ECO:0000313" key="6">
    <source>
        <dbReference type="EMBL" id="TRD20637.1"/>
    </source>
</evidence>
<dbReference type="InterPro" id="IPR000889">
    <property type="entry name" value="Glutathione_peroxidase"/>
</dbReference>
<dbReference type="OrthoDB" id="9785502at2"/>
<accession>A0A547Q2M4</accession>
<comment type="similarity">
    <text evidence="1 5">Belongs to the glutathione peroxidase family.</text>
</comment>
<reference evidence="6 7" key="1">
    <citation type="submission" date="2019-06" db="EMBL/GenBank/DDBJ databases">
        <title>Paenimaribius caenipelagi gen. nov., sp. nov., isolated from a tidal flat.</title>
        <authorList>
            <person name="Yoon J.-H."/>
        </authorList>
    </citation>
    <scope>NUCLEOTIDE SEQUENCE [LARGE SCALE GENOMIC DNA]</scope>
    <source>
        <strain evidence="6 7">JBTF-M29</strain>
    </source>
</reference>
<dbReference type="AlphaFoldDB" id="A0A547Q2M4"/>
<dbReference type="PANTHER" id="PTHR11592">
    <property type="entry name" value="GLUTATHIONE PEROXIDASE"/>
    <property type="match status" value="1"/>
</dbReference>
<evidence type="ECO:0000256" key="1">
    <source>
        <dbReference type="ARBA" id="ARBA00006926"/>
    </source>
</evidence>
<dbReference type="PROSITE" id="PS51355">
    <property type="entry name" value="GLUTATHIONE_PEROXID_3"/>
    <property type="match status" value="1"/>
</dbReference>
<proteinExistence type="inferred from homology"/>
<dbReference type="SUPFAM" id="SSF52833">
    <property type="entry name" value="Thioredoxin-like"/>
    <property type="match status" value="1"/>
</dbReference>
<evidence type="ECO:0000256" key="2">
    <source>
        <dbReference type="ARBA" id="ARBA00022559"/>
    </source>
</evidence>
<name>A0A547Q2M4_9RHOB</name>
<evidence type="ECO:0000313" key="7">
    <source>
        <dbReference type="Proteomes" id="UP000318590"/>
    </source>
</evidence>
<dbReference type="PIRSF" id="PIRSF000303">
    <property type="entry name" value="Glutathion_perox"/>
    <property type="match status" value="1"/>
</dbReference>
<dbReference type="CDD" id="cd00340">
    <property type="entry name" value="GSH_Peroxidase"/>
    <property type="match status" value="1"/>
</dbReference>
<sequence length="159" mass="17886">MALDLDTPFGNIRGGELRLADWRGQAILVVNTAMRCGFTYQFDGLQTLYETYKDRGLVVVAVPSNDFKQELADEDAVREKCEARFDLTLPMTTITHVRGPEAHPFYQSVREETGFVPSWNFNKFLIGPDGAAVDHWGATTGPKSRRLLRKIEAVLSEVH</sequence>
<comment type="caution">
    <text evidence="6">The sequence shown here is derived from an EMBL/GenBank/DDBJ whole genome shotgun (WGS) entry which is preliminary data.</text>
</comment>
<evidence type="ECO:0000256" key="5">
    <source>
        <dbReference type="RuleBase" id="RU000499"/>
    </source>
</evidence>
<evidence type="ECO:0000256" key="3">
    <source>
        <dbReference type="ARBA" id="ARBA00023002"/>
    </source>
</evidence>